<reference evidence="9 10" key="1">
    <citation type="submission" date="2024-03" db="EMBL/GenBank/DDBJ databases">
        <authorList>
            <person name="Jo J.-H."/>
        </authorList>
    </citation>
    <scope>NUCLEOTIDE SEQUENCE [LARGE SCALE GENOMIC DNA]</scope>
    <source>
        <strain evidence="9 10">AS3R-12</strain>
    </source>
</reference>
<evidence type="ECO:0000313" key="9">
    <source>
        <dbReference type="EMBL" id="MEJ6011161.1"/>
    </source>
</evidence>
<dbReference type="InterPro" id="IPR006089">
    <property type="entry name" value="Acyl-CoA_DH_CS"/>
</dbReference>
<dbReference type="PANTHER" id="PTHR43884">
    <property type="entry name" value="ACYL-COA DEHYDROGENASE"/>
    <property type="match status" value="1"/>
</dbReference>
<keyword evidence="3 5" id="KW-0285">Flavoprotein</keyword>
<dbReference type="SUPFAM" id="SSF47203">
    <property type="entry name" value="Acyl-CoA dehydrogenase C-terminal domain-like"/>
    <property type="match status" value="1"/>
</dbReference>
<proteinExistence type="inferred from homology"/>
<dbReference type="PROSITE" id="PS00073">
    <property type="entry name" value="ACYL_COA_DH_2"/>
    <property type="match status" value="1"/>
</dbReference>
<evidence type="ECO:0000256" key="4">
    <source>
        <dbReference type="ARBA" id="ARBA00022827"/>
    </source>
</evidence>
<dbReference type="Proteomes" id="UP001379235">
    <property type="component" value="Unassembled WGS sequence"/>
</dbReference>
<dbReference type="EMBL" id="JBBHJY010000007">
    <property type="protein sequence ID" value="MEJ6011161.1"/>
    <property type="molecule type" value="Genomic_DNA"/>
</dbReference>
<sequence length="384" mass="41395">MSPESSPWMDDELVMLEDQAARFIEGELTPRREQWERDGQVDRTAWEKAAEAGLLCASIPAEYGGGGGTLAHEAVIHQALTRAGLGGSFGTGNTIHSAIVAHYILAYGTEDQKQRWLPAMARGERIGAIAMTEPGAGSDLQNVRTRAAAVQGGWLLNGAKTFISNGQTADLVVVVARTGDDAGAKGVSLLVLETDSVEGFRRGRNLEKLGMHGQDTSELFFDNVFVPAGNLLGSEGGGFVQLMHQLAWERLIIALDAVVNMERAVALTTNYVRERKAFGKTLMDFQNTQFVLADCATQGTVGRAFVDSLMVRLLAGELDGVTAAKAKLWCTEAQCKVIDACQQLFGGYGYMAEYPIARMFADARVSRVYGGANEIMKLIIARAL</sequence>
<organism evidence="9 10">
    <name type="scientific">Novosphingobium aquae</name>
    <dbReference type="NCBI Taxonomy" id="3133435"/>
    <lineage>
        <taxon>Bacteria</taxon>
        <taxon>Pseudomonadati</taxon>
        <taxon>Pseudomonadota</taxon>
        <taxon>Alphaproteobacteria</taxon>
        <taxon>Sphingomonadales</taxon>
        <taxon>Sphingomonadaceae</taxon>
        <taxon>Novosphingobium</taxon>
    </lineage>
</organism>
<dbReference type="RefSeq" id="WP_339968082.1">
    <property type="nucleotide sequence ID" value="NZ_JBBHJY010000007.1"/>
</dbReference>
<protein>
    <submittedName>
        <fullName evidence="9">Acyl-CoA dehydrogenase family protein</fullName>
    </submittedName>
</protein>
<evidence type="ECO:0000259" key="8">
    <source>
        <dbReference type="Pfam" id="PF02771"/>
    </source>
</evidence>
<dbReference type="Pfam" id="PF00441">
    <property type="entry name" value="Acyl-CoA_dh_1"/>
    <property type="match status" value="1"/>
</dbReference>
<evidence type="ECO:0000259" key="7">
    <source>
        <dbReference type="Pfam" id="PF02770"/>
    </source>
</evidence>
<evidence type="ECO:0000256" key="1">
    <source>
        <dbReference type="ARBA" id="ARBA00001974"/>
    </source>
</evidence>
<dbReference type="Gene3D" id="1.10.540.10">
    <property type="entry name" value="Acyl-CoA dehydrogenase/oxidase, N-terminal domain"/>
    <property type="match status" value="1"/>
</dbReference>
<dbReference type="InterPro" id="IPR046373">
    <property type="entry name" value="Acyl-CoA_Oxase/DH_mid-dom_sf"/>
</dbReference>
<dbReference type="InterPro" id="IPR013786">
    <property type="entry name" value="AcylCoA_DH/ox_N"/>
</dbReference>
<dbReference type="Gene3D" id="1.20.140.10">
    <property type="entry name" value="Butyryl-CoA Dehydrogenase, subunit A, domain 3"/>
    <property type="match status" value="1"/>
</dbReference>
<evidence type="ECO:0000256" key="5">
    <source>
        <dbReference type="RuleBase" id="RU362125"/>
    </source>
</evidence>
<dbReference type="PANTHER" id="PTHR43884:SF12">
    <property type="entry name" value="ISOVALERYL-COA DEHYDROGENASE, MITOCHONDRIAL-RELATED"/>
    <property type="match status" value="1"/>
</dbReference>
<evidence type="ECO:0000256" key="2">
    <source>
        <dbReference type="ARBA" id="ARBA00009347"/>
    </source>
</evidence>
<feature type="domain" description="Acyl-CoA dehydrogenase/oxidase N-terminal" evidence="8">
    <location>
        <begin position="11"/>
        <end position="124"/>
    </location>
</feature>
<dbReference type="InterPro" id="IPR009075">
    <property type="entry name" value="AcylCo_DH/oxidase_C"/>
</dbReference>
<accession>A0ABU8SB12</accession>
<dbReference type="Pfam" id="PF02770">
    <property type="entry name" value="Acyl-CoA_dh_M"/>
    <property type="match status" value="1"/>
</dbReference>
<dbReference type="Gene3D" id="2.40.110.10">
    <property type="entry name" value="Butyryl-CoA Dehydrogenase, subunit A, domain 2"/>
    <property type="match status" value="1"/>
</dbReference>
<name>A0ABU8SB12_9SPHN</name>
<keyword evidence="10" id="KW-1185">Reference proteome</keyword>
<gene>
    <name evidence="9" type="ORF">WG900_14655</name>
</gene>
<evidence type="ECO:0000259" key="6">
    <source>
        <dbReference type="Pfam" id="PF00441"/>
    </source>
</evidence>
<feature type="domain" description="Acyl-CoA oxidase/dehydrogenase middle" evidence="7">
    <location>
        <begin position="128"/>
        <end position="224"/>
    </location>
</feature>
<comment type="cofactor">
    <cofactor evidence="1 5">
        <name>FAD</name>
        <dbReference type="ChEBI" id="CHEBI:57692"/>
    </cofactor>
</comment>
<dbReference type="Pfam" id="PF02771">
    <property type="entry name" value="Acyl-CoA_dh_N"/>
    <property type="match status" value="1"/>
</dbReference>
<keyword evidence="4 5" id="KW-0274">FAD</keyword>
<keyword evidence="5" id="KW-0560">Oxidoreductase</keyword>
<dbReference type="InterPro" id="IPR009100">
    <property type="entry name" value="AcylCoA_DH/oxidase_NM_dom_sf"/>
</dbReference>
<feature type="domain" description="Acyl-CoA dehydrogenase/oxidase C-terminal" evidence="6">
    <location>
        <begin position="236"/>
        <end position="384"/>
    </location>
</feature>
<comment type="caution">
    <text evidence="9">The sequence shown here is derived from an EMBL/GenBank/DDBJ whole genome shotgun (WGS) entry which is preliminary data.</text>
</comment>
<dbReference type="InterPro" id="IPR036250">
    <property type="entry name" value="AcylCo_DH-like_C"/>
</dbReference>
<dbReference type="InterPro" id="IPR037069">
    <property type="entry name" value="AcylCoA_DH/ox_N_sf"/>
</dbReference>
<dbReference type="InterPro" id="IPR006091">
    <property type="entry name" value="Acyl-CoA_Oxase/DH_mid-dom"/>
</dbReference>
<evidence type="ECO:0000256" key="3">
    <source>
        <dbReference type="ARBA" id="ARBA00022630"/>
    </source>
</evidence>
<dbReference type="PIRSF" id="PIRSF016578">
    <property type="entry name" value="HsaA"/>
    <property type="match status" value="1"/>
</dbReference>
<dbReference type="SUPFAM" id="SSF56645">
    <property type="entry name" value="Acyl-CoA dehydrogenase NM domain-like"/>
    <property type="match status" value="1"/>
</dbReference>
<comment type="similarity">
    <text evidence="2 5">Belongs to the acyl-CoA dehydrogenase family.</text>
</comment>
<evidence type="ECO:0000313" key="10">
    <source>
        <dbReference type="Proteomes" id="UP001379235"/>
    </source>
</evidence>